<feature type="transmembrane region" description="Helical" evidence="2">
    <location>
        <begin position="14"/>
        <end position="36"/>
    </location>
</feature>
<dbReference type="Proteomes" id="UP000027931">
    <property type="component" value="Unassembled WGS sequence"/>
</dbReference>
<name>A0A074LM00_9BACL</name>
<dbReference type="OrthoDB" id="47652at2"/>
<sequence length="95" mass="11097">MVVAAYYIMKVMDIYYYVLFASIILTWIPDIQRTIVGRILYRITEPYLGIFRRFIPAVRLGGGYMDFSPIVALFVWRVFVENGVRWLLLKALGLA</sequence>
<comment type="similarity">
    <text evidence="1">Belongs to the YggT family.</text>
</comment>
<evidence type="ECO:0000313" key="3">
    <source>
        <dbReference type="EMBL" id="KEO80933.1"/>
    </source>
</evidence>
<reference evidence="3 4" key="1">
    <citation type="journal article" date="2013" name="Int. J. Syst. Evol. Microbiol.">
        <title>Tumebacillus flagellatus sp. nov., an alpha-amylase/pullulanase-producing bacterium isolated from cassava wastewater.</title>
        <authorList>
            <person name="Wang Q."/>
            <person name="Xie N."/>
            <person name="Qin Y."/>
            <person name="Shen N."/>
            <person name="Zhu J."/>
            <person name="Mi H."/>
            <person name="Huang R."/>
        </authorList>
    </citation>
    <scope>NUCLEOTIDE SEQUENCE [LARGE SCALE GENOMIC DNA]</scope>
    <source>
        <strain evidence="3 4">GST4</strain>
    </source>
</reference>
<dbReference type="EMBL" id="JMIR01000055">
    <property type="protein sequence ID" value="KEO80933.1"/>
    <property type="molecule type" value="Genomic_DNA"/>
</dbReference>
<keyword evidence="2" id="KW-0472">Membrane</keyword>
<dbReference type="RefSeq" id="WP_052036714.1">
    <property type="nucleotide sequence ID" value="NZ_JMIR01000055.1"/>
</dbReference>
<feature type="transmembrane region" description="Helical" evidence="2">
    <location>
        <begin position="57"/>
        <end position="79"/>
    </location>
</feature>
<organism evidence="3 4">
    <name type="scientific">Tumebacillus flagellatus</name>
    <dbReference type="NCBI Taxonomy" id="1157490"/>
    <lineage>
        <taxon>Bacteria</taxon>
        <taxon>Bacillati</taxon>
        <taxon>Bacillota</taxon>
        <taxon>Bacilli</taxon>
        <taxon>Bacillales</taxon>
        <taxon>Alicyclobacillaceae</taxon>
        <taxon>Tumebacillus</taxon>
    </lineage>
</organism>
<dbReference type="AlphaFoldDB" id="A0A074LM00"/>
<gene>
    <name evidence="3" type="ORF">EL26_23575</name>
</gene>
<evidence type="ECO:0000313" key="4">
    <source>
        <dbReference type="Proteomes" id="UP000027931"/>
    </source>
</evidence>
<keyword evidence="2" id="KW-0812">Transmembrane</keyword>
<comment type="caution">
    <text evidence="3">The sequence shown here is derived from an EMBL/GenBank/DDBJ whole genome shotgun (WGS) entry which is preliminary data.</text>
</comment>
<evidence type="ECO:0008006" key="5">
    <source>
        <dbReference type="Google" id="ProtNLM"/>
    </source>
</evidence>
<dbReference type="InterPro" id="IPR003425">
    <property type="entry name" value="CCB3/YggT"/>
</dbReference>
<dbReference type="eggNOG" id="COG0762">
    <property type="taxonomic scope" value="Bacteria"/>
</dbReference>
<proteinExistence type="inferred from homology"/>
<keyword evidence="2" id="KW-1133">Transmembrane helix</keyword>
<accession>A0A074LM00</accession>
<evidence type="ECO:0000256" key="1">
    <source>
        <dbReference type="ARBA" id="ARBA00010894"/>
    </source>
</evidence>
<dbReference type="GO" id="GO:0016020">
    <property type="term" value="C:membrane"/>
    <property type="evidence" value="ECO:0007669"/>
    <property type="project" value="InterPro"/>
</dbReference>
<dbReference type="Pfam" id="PF02325">
    <property type="entry name" value="CCB3_YggT"/>
    <property type="match status" value="1"/>
</dbReference>
<protein>
    <recommendedName>
        <fullName evidence="5">Cell division protein</fullName>
    </recommendedName>
</protein>
<keyword evidence="4" id="KW-1185">Reference proteome</keyword>
<evidence type="ECO:0000256" key="2">
    <source>
        <dbReference type="SAM" id="Phobius"/>
    </source>
</evidence>
<dbReference type="STRING" id="1157490.EL26_23575"/>
<dbReference type="PANTHER" id="PTHR33219">
    <property type="entry name" value="YLMG HOMOLOG PROTEIN 2, CHLOROPLASTIC"/>
    <property type="match status" value="1"/>
</dbReference>
<dbReference type="PANTHER" id="PTHR33219:SF14">
    <property type="entry name" value="PROTEIN COFACTOR ASSEMBLY OF COMPLEX C SUBUNIT B CCB3, CHLOROPLASTIC-RELATED"/>
    <property type="match status" value="1"/>
</dbReference>